<dbReference type="EC" id="6.3.4.19" evidence="8"/>
<dbReference type="STRING" id="407022.SAMN05661044_04192"/>
<comment type="catalytic activity">
    <reaction evidence="7 8">
        <text>cytidine(34) in tRNA(Ile2) + L-lysine + ATP = lysidine(34) in tRNA(Ile2) + AMP + diphosphate + H(+)</text>
        <dbReference type="Rhea" id="RHEA:43744"/>
        <dbReference type="Rhea" id="RHEA-COMP:10625"/>
        <dbReference type="Rhea" id="RHEA-COMP:10670"/>
        <dbReference type="ChEBI" id="CHEBI:15378"/>
        <dbReference type="ChEBI" id="CHEBI:30616"/>
        <dbReference type="ChEBI" id="CHEBI:32551"/>
        <dbReference type="ChEBI" id="CHEBI:33019"/>
        <dbReference type="ChEBI" id="CHEBI:82748"/>
        <dbReference type="ChEBI" id="CHEBI:83665"/>
        <dbReference type="ChEBI" id="CHEBI:456215"/>
        <dbReference type="EC" id="6.3.4.19"/>
    </reaction>
</comment>
<evidence type="ECO:0000256" key="3">
    <source>
        <dbReference type="ARBA" id="ARBA00022598"/>
    </source>
</evidence>
<comment type="domain">
    <text evidence="8">The N-terminal region contains the highly conserved SGGXDS motif, predicted to be a P-loop motif involved in ATP binding.</text>
</comment>
<evidence type="ECO:0000256" key="8">
    <source>
        <dbReference type="HAMAP-Rule" id="MF_01161"/>
    </source>
</evidence>
<keyword evidence="4 8" id="KW-0819">tRNA processing</keyword>
<dbReference type="CDD" id="cd01992">
    <property type="entry name" value="TilS_N"/>
    <property type="match status" value="1"/>
</dbReference>
<keyword evidence="11" id="KW-1185">Reference proteome</keyword>
<dbReference type="OrthoDB" id="9807403at2"/>
<dbReference type="InterPro" id="IPR012094">
    <property type="entry name" value="tRNA_Ile_lys_synt"/>
</dbReference>
<dbReference type="NCBIfam" id="TIGR02432">
    <property type="entry name" value="lysidine_TilS_N"/>
    <property type="match status" value="1"/>
</dbReference>
<organism evidence="10 11">
    <name type="scientific">Olivibacter domesticus</name>
    <name type="common">Pseudosphingobacterium domesticum</name>
    <dbReference type="NCBI Taxonomy" id="407022"/>
    <lineage>
        <taxon>Bacteria</taxon>
        <taxon>Pseudomonadati</taxon>
        <taxon>Bacteroidota</taxon>
        <taxon>Sphingobacteriia</taxon>
        <taxon>Sphingobacteriales</taxon>
        <taxon>Sphingobacteriaceae</taxon>
        <taxon>Olivibacter</taxon>
    </lineage>
</organism>
<dbReference type="GO" id="GO:0032267">
    <property type="term" value="F:tRNA(Ile)-lysidine synthase activity"/>
    <property type="evidence" value="ECO:0007669"/>
    <property type="project" value="UniProtKB-EC"/>
</dbReference>
<keyword evidence="6 8" id="KW-0067">ATP-binding</keyword>
<evidence type="ECO:0000256" key="7">
    <source>
        <dbReference type="ARBA" id="ARBA00048539"/>
    </source>
</evidence>
<evidence type="ECO:0000259" key="9">
    <source>
        <dbReference type="SMART" id="SM00977"/>
    </source>
</evidence>
<dbReference type="RefSeq" id="WP_093328449.1">
    <property type="nucleotide sequence ID" value="NZ_FOAF01000007.1"/>
</dbReference>
<comment type="similarity">
    <text evidence="8">Belongs to the tRNA(Ile)-lysidine synthase family.</text>
</comment>
<dbReference type="InterPro" id="IPR012795">
    <property type="entry name" value="tRNA_Ile_lys_synt_N"/>
</dbReference>
<keyword evidence="3 8" id="KW-0436">Ligase</keyword>
<dbReference type="GO" id="GO:0005737">
    <property type="term" value="C:cytoplasm"/>
    <property type="evidence" value="ECO:0007669"/>
    <property type="project" value="UniProtKB-SubCell"/>
</dbReference>
<dbReference type="AlphaFoldDB" id="A0A1H7VIP3"/>
<dbReference type="PANTHER" id="PTHR43033">
    <property type="entry name" value="TRNA(ILE)-LYSIDINE SYNTHASE-RELATED"/>
    <property type="match status" value="1"/>
</dbReference>
<reference evidence="11" key="1">
    <citation type="submission" date="2016-10" db="EMBL/GenBank/DDBJ databases">
        <authorList>
            <person name="Varghese N."/>
            <person name="Submissions S."/>
        </authorList>
    </citation>
    <scope>NUCLEOTIDE SEQUENCE [LARGE SCALE GENOMIC DNA]</scope>
    <source>
        <strain evidence="11">DSM 18733</strain>
    </source>
</reference>
<dbReference type="Pfam" id="PF11734">
    <property type="entry name" value="TilS_C"/>
    <property type="match status" value="1"/>
</dbReference>
<accession>A0A1H7VIP3</accession>
<dbReference type="EMBL" id="FOAF01000007">
    <property type="protein sequence ID" value="SEM08725.1"/>
    <property type="molecule type" value="Genomic_DNA"/>
</dbReference>
<dbReference type="InterPro" id="IPR014729">
    <property type="entry name" value="Rossmann-like_a/b/a_fold"/>
</dbReference>
<evidence type="ECO:0000256" key="2">
    <source>
        <dbReference type="ARBA" id="ARBA00022490"/>
    </source>
</evidence>
<dbReference type="NCBIfam" id="TIGR02433">
    <property type="entry name" value="lysidine_TilS_C"/>
    <property type="match status" value="1"/>
</dbReference>
<evidence type="ECO:0000256" key="4">
    <source>
        <dbReference type="ARBA" id="ARBA00022694"/>
    </source>
</evidence>
<dbReference type="GO" id="GO:0006400">
    <property type="term" value="P:tRNA modification"/>
    <property type="evidence" value="ECO:0007669"/>
    <property type="project" value="UniProtKB-UniRule"/>
</dbReference>
<gene>
    <name evidence="8" type="primary">tilS</name>
    <name evidence="10" type="ORF">SAMN05661044_04192</name>
</gene>
<dbReference type="HAMAP" id="MF_01161">
    <property type="entry name" value="tRNA_Ile_lys_synt"/>
    <property type="match status" value="1"/>
</dbReference>
<keyword evidence="5 8" id="KW-0547">Nucleotide-binding</keyword>
<feature type="binding site" evidence="8">
    <location>
        <begin position="28"/>
        <end position="33"/>
    </location>
    <ligand>
        <name>ATP</name>
        <dbReference type="ChEBI" id="CHEBI:30616"/>
    </ligand>
</feature>
<dbReference type="InterPro" id="IPR012796">
    <property type="entry name" value="Lysidine-tRNA-synth_C"/>
</dbReference>
<keyword evidence="2 8" id="KW-0963">Cytoplasm</keyword>
<comment type="subcellular location">
    <subcellularLocation>
        <location evidence="1 8">Cytoplasm</location>
    </subcellularLocation>
</comment>
<dbReference type="Pfam" id="PF01171">
    <property type="entry name" value="ATP_bind_3"/>
    <property type="match status" value="1"/>
</dbReference>
<evidence type="ECO:0000256" key="1">
    <source>
        <dbReference type="ARBA" id="ARBA00004496"/>
    </source>
</evidence>
<evidence type="ECO:0000256" key="6">
    <source>
        <dbReference type="ARBA" id="ARBA00022840"/>
    </source>
</evidence>
<evidence type="ECO:0000313" key="11">
    <source>
        <dbReference type="Proteomes" id="UP000199421"/>
    </source>
</evidence>
<name>A0A1H7VIP3_OLID1</name>
<dbReference type="InterPro" id="IPR011063">
    <property type="entry name" value="TilS/TtcA_N"/>
</dbReference>
<dbReference type="PANTHER" id="PTHR43033:SF1">
    <property type="entry name" value="TRNA(ILE)-LYSIDINE SYNTHASE-RELATED"/>
    <property type="match status" value="1"/>
</dbReference>
<feature type="domain" description="Lysidine-tRNA(Ile) synthetase C-terminal" evidence="9">
    <location>
        <begin position="368"/>
        <end position="441"/>
    </location>
</feature>
<proteinExistence type="inferred from homology"/>
<evidence type="ECO:0000313" key="10">
    <source>
        <dbReference type="EMBL" id="SEM08725.1"/>
    </source>
</evidence>
<protein>
    <recommendedName>
        <fullName evidence="8">tRNA(Ile)-lysidine synthase</fullName>
        <ecNumber evidence="8">6.3.4.19</ecNumber>
    </recommendedName>
    <alternativeName>
        <fullName evidence="8">tRNA(Ile)-2-lysyl-cytidine synthase</fullName>
    </alternativeName>
    <alternativeName>
        <fullName evidence="8">tRNA(Ile)-lysidine synthetase</fullName>
    </alternativeName>
</protein>
<dbReference type="Proteomes" id="UP000199421">
    <property type="component" value="Unassembled WGS sequence"/>
</dbReference>
<dbReference type="SUPFAM" id="SSF56037">
    <property type="entry name" value="PheT/TilS domain"/>
    <property type="match status" value="1"/>
</dbReference>
<evidence type="ECO:0000256" key="5">
    <source>
        <dbReference type="ARBA" id="ARBA00022741"/>
    </source>
</evidence>
<dbReference type="SUPFAM" id="SSF52402">
    <property type="entry name" value="Adenine nucleotide alpha hydrolases-like"/>
    <property type="match status" value="1"/>
</dbReference>
<dbReference type="SMART" id="SM00977">
    <property type="entry name" value="TilS_C"/>
    <property type="match status" value="1"/>
</dbReference>
<comment type="function">
    <text evidence="8">Ligates lysine onto the cytidine present at position 34 of the AUA codon-specific tRNA(Ile) that contains the anticodon CAU, in an ATP-dependent manner. Cytidine is converted to lysidine, thus changing the amino acid specificity of the tRNA from methionine to isoleucine.</text>
</comment>
<dbReference type="GO" id="GO:0005524">
    <property type="term" value="F:ATP binding"/>
    <property type="evidence" value="ECO:0007669"/>
    <property type="project" value="UniProtKB-UniRule"/>
</dbReference>
<sequence length="447" mass="52488">MDLLSRFLNFNDENQLFEKNERILLAVSGGKDSVLMTHLFAKAGYSFGIAHCNFKLRGESSEMDEALVFNLARQLNVPFYATSFDTEEIARERKMSIEMAARELRYQWFEDLRQQHQYDYVALAHHQNDAIETMLLNLTRGTGIAGLHGILPKRDRFIRPLLFLIREEVEAAIDKWKLTYRDDESNFSTKYTRNKIRLEIIPKLKEINPSLEKTFIENAERFEELNELLKTYTTTLREKLFIARDVNSYTISMEKLQQLHPVRTLLYELFRPFNFTSDVLDDLLSVWTKKNQSGKYFNSVTHSLVMSRKDLILEPLMDQPLQELIPLTPGEQKKFGNFIISAQNSQVEKVEHTFDKIQVDEEELVFPLQIRHWREGDWFKPLGMKGKKKLSDFFISLKIPVTDKMRVPVVVNGNGDVIWVAPYRIDDRYKITDKTKKVVTLECIKWK</sequence>
<dbReference type="Gene3D" id="3.40.50.620">
    <property type="entry name" value="HUPs"/>
    <property type="match status" value="1"/>
</dbReference>